<dbReference type="Pfam" id="PF11306">
    <property type="entry name" value="DUF3108"/>
    <property type="match status" value="1"/>
</dbReference>
<dbReference type="EMBL" id="CP019343">
    <property type="protein sequence ID" value="ARN72972.1"/>
    <property type="molecule type" value="Genomic_DNA"/>
</dbReference>
<evidence type="ECO:0000313" key="1">
    <source>
        <dbReference type="EMBL" id="ARN72972.1"/>
    </source>
</evidence>
<accession>A0A1X9N962</accession>
<evidence type="ECO:0000313" key="2">
    <source>
        <dbReference type="Proteomes" id="UP000193450"/>
    </source>
</evidence>
<dbReference type="OrthoDB" id="6007799at2"/>
<organism evidence="1 2">
    <name type="scientific">Oceanicoccus sagamiensis</name>
    <dbReference type="NCBI Taxonomy" id="716816"/>
    <lineage>
        <taxon>Bacteria</taxon>
        <taxon>Pseudomonadati</taxon>
        <taxon>Pseudomonadota</taxon>
        <taxon>Gammaproteobacteria</taxon>
        <taxon>Cellvibrionales</taxon>
        <taxon>Spongiibacteraceae</taxon>
        <taxon>Oceanicoccus</taxon>
    </lineage>
</organism>
<keyword evidence="2" id="KW-1185">Reference proteome</keyword>
<proteinExistence type="predicted"/>
<evidence type="ECO:0008006" key="3">
    <source>
        <dbReference type="Google" id="ProtNLM"/>
    </source>
</evidence>
<protein>
    <recommendedName>
        <fullName evidence="3">DUF3108 domain-containing protein</fullName>
    </recommendedName>
</protein>
<dbReference type="AlphaFoldDB" id="A0A1X9N962"/>
<name>A0A1X9N962_9GAMM</name>
<gene>
    <name evidence="1" type="ORF">BST96_01930</name>
</gene>
<dbReference type="KEGG" id="osg:BST96_01930"/>
<dbReference type="STRING" id="716816.BST96_01930"/>
<dbReference type="RefSeq" id="WP_085757067.1">
    <property type="nucleotide sequence ID" value="NZ_CP019343.1"/>
</dbReference>
<sequence>MPYWITPPSLLAAINITISRTATLLLLLACSASINADTLLKPYQAIYGTKLGGISAEMEQTLNKEAAGHWQLRSYASLLFASVEEQASFTEADNQLTPLSYRYNNKLSSKRNSELVFDPKQKTAVDRLHSKKPLTLPDNSYDKLSFQIQLQLDLLKDPEFSQRTYHLVERKKLKNYQVKLLGEETLNTALGKFSTIKLEQRRPGKDKYTLMWLAKDWNYFLLRVVRIDEGEQEYQIDLKQAELDGRKIQGQ</sequence>
<dbReference type="Proteomes" id="UP000193450">
    <property type="component" value="Chromosome"/>
</dbReference>
<reference evidence="1 2" key="1">
    <citation type="submission" date="2016-11" db="EMBL/GenBank/DDBJ databases">
        <title>Trade-off between light-utilization and light-protection in marine flavobacteria.</title>
        <authorList>
            <person name="Kumagai Y."/>
        </authorList>
    </citation>
    <scope>NUCLEOTIDE SEQUENCE [LARGE SCALE GENOMIC DNA]</scope>
    <source>
        <strain evidence="1 2">NBRC 107125</strain>
    </source>
</reference>
<dbReference type="InterPro" id="IPR021457">
    <property type="entry name" value="DUF3108"/>
</dbReference>